<dbReference type="InterPro" id="IPR002318">
    <property type="entry name" value="Ala-tRNA-lgiase_IIc"/>
</dbReference>
<dbReference type="GO" id="GO:0002161">
    <property type="term" value="F:aminoacyl-tRNA deacylase activity"/>
    <property type="evidence" value="ECO:0007669"/>
    <property type="project" value="TreeGrafter"/>
</dbReference>
<dbReference type="SMART" id="SM00863">
    <property type="entry name" value="tRNA_SAD"/>
    <property type="match status" value="1"/>
</dbReference>
<dbReference type="InterPro" id="IPR050058">
    <property type="entry name" value="Ala-tRNA_ligase"/>
</dbReference>
<dbReference type="SUPFAM" id="SSF101353">
    <property type="entry name" value="Putative anticodon-binding domain of alanyl-tRNA synthetase (AlaRS)"/>
    <property type="match status" value="1"/>
</dbReference>
<sequence>MTSNEIREKYLKFFISSPRAHREIVPAPLVLEGDPTTLFTSAGMQPLIPYLKGKGHPKGKRLVDSQPSIRLQDIEEVGDNRHITYFEMLGNWSLGDYFKKEQIPWIFEFFTKELNLPKEKLWVSVFEGYKNIPKDEESFVIWKKLGIPESRIFFYGVKNNWWNRGEPFDMPVGEIGGPDSEIFFDFGLSHNPEYGRKCHPNCNCGRFLEIGNSVFMQYVKNADGSLSELSQKNVDFGGGLERITAAVNRDPDIFKIDIYQPQIKALEIIAGKKYGEGKAETKGFRVIADHLRAASVIAKEGVVPGNKLQGYILRRLIRRAGVKMHKLQISASDLKISGTIGDEINKFEKILASGTRLARNMNIKPFDLYQSYGIPLEITQEIFALQGRKITDKDRKEFEKEFNKHRESSRTASAGMFKGGLADTSEEVTKLHTTTHLLHASLRKVLDEGVSQKGSNITAERLRFDFSYPRKLTDEELTQAEDLINLQIAKDLPVSFKTMGLEAAIKLGALHFFAEKYGKQVKVYSIGDFSKEVCGGPHVTRTGKIGRVRIINQEKIGADLIRIYAGLEGR</sequence>
<feature type="domain" description="Alanyl-transfer RNA synthetases family profile" evidence="10">
    <location>
        <begin position="1"/>
        <end position="565"/>
    </location>
</feature>
<evidence type="ECO:0000256" key="1">
    <source>
        <dbReference type="ARBA" id="ARBA00008226"/>
    </source>
</evidence>
<evidence type="ECO:0000256" key="5">
    <source>
        <dbReference type="ARBA" id="ARBA00022741"/>
    </source>
</evidence>
<dbReference type="GO" id="GO:0006419">
    <property type="term" value="P:alanyl-tRNA aminoacylation"/>
    <property type="evidence" value="ECO:0007669"/>
    <property type="project" value="InterPro"/>
</dbReference>
<dbReference type="EMBL" id="PFNN01000027">
    <property type="protein sequence ID" value="PIZ45746.1"/>
    <property type="molecule type" value="Genomic_DNA"/>
</dbReference>
<dbReference type="GO" id="GO:0000049">
    <property type="term" value="F:tRNA binding"/>
    <property type="evidence" value="ECO:0007669"/>
    <property type="project" value="UniProtKB-KW"/>
</dbReference>
<dbReference type="PANTHER" id="PTHR11777">
    <property type="entry name" value="ALANYL-TRNA SYNTHETASE"/>
    <property type="match status" value="1"/>
</dbReference>
<keyword evidence="3" id="KW-0820">tRNA-binding</keyword>
<keyword evidence="9" id="KW-0030">Aminoacyl-tRNA synthetase</keyword>
<evidence type="ECO:0000256" key="6">
    <source>
        <dbReference type="ARBA" id="ARBA00022840"/>
    </source>
</evidence>
<evidence type="ECO:0000256" key="9">
    <source>
        <dbReference type="ARBA" id="ARBA00023146"/>
    </source>
</evidence>
<evidence type="ECO:0000313" key="12">
    <source>
        <dbReference type="Proteomes" id="UP000231727"/>
    </source>
</evidence>
<dbReference type="CDD" id="cd00673">
    <property type="entry name" value="AlaRS_core"/>
    <property type="match status" value="1"/>
</dbReference>
<dbReference type="SUPFAM" id="SSF55681">
    <property type="entry name" value="Class II aaRS and biotin synthetases"/>
    <property type="match status" value="1"/>
</dbReference>
<dbReference type="InterPro" id="IPR018164">
    <property type="entry name" value="Ala-tRNA-synth_IIc_N"/>
</dbReference>
<dbReference type="Proteomes" id="UP000231727">
    <property type="component" value="Unassembled WGS sequence"/>
</dbReference>
<dbReference type="InterPro" id="IPR012947">
    <property type="entry name" value="tRNA_SAD"/>
</dbReference>
<accession>A0A2M7THK3</accession>
<evidence type="ECO:0000256" key="2">
    <source>
        <dbReference type="ARBA" id="ARBA00013168"/>
    </source>
</evidence>
<dbReference type="InterPro" id="IPR018162">
    <property type="entry name" value="Ala-tRNA-ligase_IIc_anticod-bd"/>
</dbReference>
<dbReference type="PROSITE" id="PS50860">
    <property type="entry name" value="AA_TRNA_LIGASE_II_ALA"/>
    <property type="match status" value="1"/>
</dbReference>
<dbReference type="FunFam" id="3.30.980.10:FF:000004">
    <property type="entry name" value="Alanine--tRNA ligase, cytoplasmic"/>
    <property type="match status" value="1"/>
</dbReference>
<evidence type="ECO:0000256" key="7">
    <source>
        <dbReference type="ARBA" id="ARBA00022884"/>
    </source>
</evidence>
<dbReference type="Gene3D" id="3.30.980.10">
    <property type="entry name" value="Threonyl-trna Synthetase, Chain A, domain 2"/>
    <property type="match status" value="1"/>
</dbReference>
<gene>
    <name evidence="11" type="ORF">COY30_01400</name>
</gene>
<proteinExistence type="inferred from homology"/>
<keyword evidence="7" id="KW-0694">RNA-binding</keyword>
<evidence type="ECO:0000256" key="4">
    <source>
        <dbReference type="ARBA" id="ARBA00022598"/>
    </source>
</evidence>
<keyword evidence="4 11" id="KW-0436">Ligase</keyword>
<evidence type="ECO:0000259" key="10">
    <source>
        <dbReference type="PROSITE" id="PS50860"/>
    </source>
</evidence>
<dbReference type="InterPro" id="IPR018165">
    <property type="entry name" value="Ala-tRNA-synth_IIc_core"/>
</dbReference>
<comment type="caution">
    <text evidence="11">The sequence shown here is derived from an EMBL/GenBank/DDBJ whole genome shotgun (WGS) entry which is preliminary data.</text>
</comment>
<comment type="similarity">
    <text evidence="1">Belongs to the class-II aminoacyl-tRNA synthetase family.</text>
</comment>
<name>A0A2M7THK3_9BACT</name>
<dbReference type="EC" id="6.1.1.7" evidence="2"/>
<dbReference type="Gene3D" id="3.30.930.10">
    <property type="entry name" value="Bira Bifunctional Protein, Domain 2"/>
    <property type="match status" value="1"/>
</dbReference>
<dbReference type="GO" id="GO:0005524">
    <property type="term" value="F:ATP binding"/>
    <property type="evidence" value="ECO:0007669"/>
    <property type="project" value="UniProtKB-KW"/>
</dbReference>
<dbReference type="SUPFAM" id="SSF55186">
    <property type="entry name" value="ThrRS/AlaRS common domain"/>
    <property type="match status" value="1"/>
</dbReference>
<dbReference type="AlphaFoldDB" id="A0A2M7THK3"/>
<reference evidence="12" key="1">
    <citation type="submission" date="2017-09" db="EMBL/GenBank/DDBJ databases">
        <title>Depth-based differentiation of microbial function through sediment-hosted aquifers and enrichment of novel symbionts in the deep terrestrial subsurface.</title>
        <authorList>
            <person name="Probst A.J."/>
            <person name="Ladd B."/>
            <person name="Jarett J.K."/>
            <person name="Geller-Mcgrath D.E."/>
            <person name="Sieber C.M.K."/>
            <person name="Emerson J.B."/>
            <person name="Anantharaman K."/>
            <person name="Thomas B.C."/>
            <person name="Malmstrom R."/>
            <person name="Stieglmeier M."/>
            <person name="Klingl A."/>
            <person name="Woyke T."/>
            <person name="Ryan C.M."/>
            <person name="Banfield J.F."/>
        </authorList>
    </citation>
    <scope>NUCLEOTIDE SEQUENCE [LARGE SCALE GENOMIC DNA]</scope>
</reference>
<dbReference type="InterPro" id="IPR018163">
    <property type="entry name" value="Thr/Ala-tRNA-synth_IIc_edit"/>
</dbReference>
<keyword evidence="5" id="KW-0547">Nucleotide-binding</keyword>
<protein>
    <recommendedName>
        <fullName evidence="2">alanine--tRNA ligase</fullName>
        <ecNumber evidence="2">6.1.1.7</ecNumber>
    </recommendedName>
</protein>
<evidence type="ECO:0000256" key="3">
    <source>
        <dbReference type="ARBA" id="ARBA00022555"/>
    </source>
</evidence>
<dbReference type="GO" id="GO:0005737">
    <property type="term" value="C:cytoplasm"/>
    <property type="evidence" value="ECO:0007669"/>
    <property type="project" value="InterPro"/>
</dbReference>
<keyword evidence="6" id="KW-0067">ATP-binding</keyword>
<dbReference type="Pfam" id="PF01411">
    <property type="entry name" value="tRNA-synt_2c"/>
    <property type="match status" value="1"/>
</dbReference>
<evidence type="ECO:0000256" key="8">
    <source>
        <dbReference type="ARBA" id="ARBA00022917"/>
    </source>
</evidence>
<dbReference type="InterPro" id="IPR045864">
    <property type="entry name" value="aa-tRNA-synth_II/BPL/LPL"/>
</dbReference>
<evidence type="ECO:0000313" key="11">
    <source>
        <dbReference type="EMBL" id="PIZ45746.1"/>
    </source>
</evidence>
<organism evidence="11 12">
    <name type="scientific">Candidatus Woesebacteria bacterium CG_4_10_14_0_2_um_filter_44_9</name>
    <dbReference type="NCBI Taxonomy" id="1975055"/>
    <lineage>
        <taxon>Bacteria</taxon>
        <taxon>Candidatus Woeseibacteriota</taxon>
    </lineage>
</organism>
<dbReference type="Gene3D" id="3.30.54.20">
    <property type="match status" value="1"/>
</dbReference>
<dbReference type="PRINTS" id="PR00980">
    <property type="entry name" value="TRNASYNTHALA"/>
</dbReference>
<keyword evidence="8" id="KW-0648">Protein biosynthesis</keyword>
<dbReference type="GO" id="GO:0004813">
    <property type="term" value="F:alanine-tRNA ligase activity"/>
    <property type="evidence" value="ECO:0007669"/>
    <property type="project" value="UniProtKB-EC"/>
</dbReference>
<dbReference type="Pfam" id="PF07973">
    <property type="entry name" value="tRNA_SAD"/>
    <property type="match status" value="1"/>
</dbReference>
<dbReference type="PANTHER" id="PTHR11777:SF9">
    <property type="entry name" value="ALANINE--TRNA LIGASE, CYTOPLASMIC"/>
    <property type="match status" value="1"/>
</dbReference>